<sequence>MVRISIKKKLLRRILRLILVSTMTKVKLNFNKPSNVFNRNIFEILTNYDNFTEVHYGGGSSGKSHGVIQKVVLKALQDWKYPRRILWLRKVQSTIKDSLFEDVKDCLINFGIWDMCLWNKTDNKVELPNGAVFLFKGLDNPEKIKSIKGISDIVMEEASEFTLNDYTQLTLRLRERKHVNKQIFLMFNPVSKLNWVYKYFFEHGEPMENVMIRQSSYRDNKFLDEMTRQNLELLANRNPAYYKIYALGEFATLDKLVFPKYEKRLINKDELRHLPSYFGLDFGYVNDPSAFIHSKIDVKKKKLYIIEEYVKQGMLNDEIANVIKQLGYAKEEITADSAEQKSIAELRNLGLKRILPTKKGKGSVVQGLQFLMQFEIIVDERCFKTIEEFDNYTWQKDKDTGEYTNEPVDTYNHCIDSLRYSVERFYRPVRKRTNVSSKVDTIKSLGL</sequence>
<gene>
    <name evidence="3" type="ordered locus">NWMN_1793</name>
</gene>
<dbReference type="PANTHER" id="PTHR39184:SF1">
    <property type="entry name" value="PBSX PHAGE TERMINASE LARGE SUBUNIT"/>
    <property type="match status" value="1"/>
</dbReference>
<protein>
    <submittedName>
        <fullName evidence="3">Phage terminase large subunit</fullName>
    </submittedName>
</protein>
<dbReference type="InterPro" id="IPR035413">
    <property type="entry name" value="Terminase_L_C"/>
</dbReference>
<dbReference type="PANTHER" id="PTHR39184">
    <property type="match status" value="1"/>
</dbReference>
<dbReference type="NCBIfam" id="TIGR01547">
    <property type="entry name" value="phage_term_2"/>
    <property type="match status" value="1"/>
</dbReference>
<dbReference type="InterPro" id="IPR006437">
    <property type="entry name" value="Phage_terminase_lsu"/>
</dbReference>
<evidence type="ECO:0000313" key="3">
    <source>
        <dbReference type="EMBL" id="BAF68065.1"/>
    </source>
</evidence>
<evidence type="ECO:0000313" key="4">
    <source>
        <dbReference type="Proteomes" id="UP000006386"/>
    </source>
</evidence>
<dbReference type="HOGENOM" id="CLU_035697_3_0_9"/>
<dbReference type="Gene3D" id="3.40.50.300">
    <property type="entry name" value="P-loop containing nucleotide triphosphate hydrolases"/>
    <property type="match status" value="1"/>
</dbReference>
<dbReference type="Pfam" id="PF04466">
    <property type="entry name" value="Terminase_3"/>
    <property type="match status" value="1"/>
</dbReference>
<name>A0A0H3KDQ0_STAAE</name>
<dbReference type="Gene3D" id="3.30.420.280">
    <property type="match status" value="1"/>
</dbReference>
<dbReference type="AlphaFoldDB" id="A0A0H3KDQ0"/>
<dbReference type="InterPro" id="IPR027417">
    <property type="entry name" value="P-loop_NTPase"/>
</dbReference>
<feature type="domain" description="Phage terminase large subunit C-terminal" evidence="2">
    <location>
        <begin position="281"/>
        <end position="423"/>
    </location>
</feature>
<dbReference type="Proteomes" id="UP000006386">
    <property type="component" value="Chromosome"/>
</dbReference>
<dbReference type="InterPro" id="IPR052380">
    <property type="entry name" value="Viral_DNA_packaging_terminase"/>
</dbReference>
<dbReference type="EMBL" id="AP009351">
    <property type="protein sequence ID" value="BAF68065.1"/>
    <property type="molecule type" value="Genomic_DNA"/>
</dbReference>
<dbReference type="KEGG" id="sae:NWMN_1793"/>
<organism evidence="3 4">
    <name type="scientific">Staphylococcus aureus (strain Newman)</name>
    <dbReference type="NCBI Taxonomy" id="426430"/>
    <lineage>
        <taxon>Bacteria</taxon>
        <taxon>Bacillati</taxon>
        <taxon>Bacillota</taxon>
        <taxon>Bacilli</taxon>
        <taxon>Bacillales</taxon>
        <taxon>Staphylococcaceae</taxon>
        <taxon>Staphylococcus</taxon>
    </lineage>
</organism>
<reference evidence="3 4" key="1">
    <citation type="journal article" date="2008" name="J. Bacteriol.">
        <title>Genome sequence of Staphylococcus aureus strain Newman and comparative analysis of staphylococcal genomes: polymorphism and evolution of two major pathogenicity islands.</title>
        <authorList>
            <person name="Baba T."/>
            <person name="Bae T."/>
            <person name="Schneewind O."/>
            <person name="Takeuchi F."/>
            <person name="Hiramatsu K."/>
        </authorList>
    </citation>
    <scope>NUCLEOTIDE SEQUENCE [LARGE SCALE GENOMIC DNA]</scope>
    <source>
        <strain evidence="3 4">Newman</strain>
    </source>
</reference>
<dbReference type="InterPro" id="IPR035412">
    <property type="entry name" value="Terminase_L_N"/>
</dbReference>
<evidence type="ECO:0000259" key="2">
    <source>
        <dbReference type="Pfam" id="PF17288"/>
    </source>
</evidence>
<accession>A0A0H3KDQ0</accession>
<dbReference type="Pfam" id="PF17288">
    <property type="entry name" value="Terminase_3C"/>
    <property type="match status" value="1"/>
</dbReference>
<proteinExistence type="predicted"/>
<evidence type="ECO:0000259" key="1">
    <source>
        <dbReference type="Pfam" id="PF04466"/>
    </source>
</evidence>
<feature type="domain" description="Phage terminase large subunit N-terminal" evidence="1">
    <location>
        <begin position="50"/>
        <end position="249"/>
    </location>
</feature>